<dbReference type="AlphaFoldDB" id="A0A517SQ46"/>
<keyword evidence="2" id="KW-1185">Reference proteome</keyword>
<dbReference type="OrthoDB" id="277106at2"/>
<reference evidence="1 2" key="1">
    <citation type="submission" date="2019-02" db="EMBL/GenBank/DDBJ databases">
        <title>Deep-cultivation of Planctomycetes and their phenomic and genomic characterization uncovers novel biology.</title>
        <authorList>
            <person name="Wiegand S."/>
            <person name="Jogler M."/>
            <person name="Boedeker C."/>
            <person name="Pinto D."/>
            <person name="Vollmers J."/>
            <person name="Rivas-Marin E."/>
            <person name="Kohn T."/>
            <person name="Peeters S.H."/>
            <person name="Heuer A."/>
            <person name="Rast P."/>
            <person name="Oberbeckmann S."/>
            <person name="Bunk B."/>
            <person name="Jeske O."/>
            <person name="Meyerdierks A."/>
            <person name="Storesund J.E."/>
            <person name="Kallscheuer N."/>
            <person name="Luecker S."/>
            <person name="Lage O.M."/>
            <person name="Pohl T."/>
            <person name="Merkel B.J."/>
            <person name="Hornburger P."/>
            <person name="Mueller R.-W."/>
            <person name="Bruemmer F."/>
            <person name="Labrenz M."/>
            <person name="Spormann A.M."/>
            <person name="Op den Camp H."/>
            <person name="Overmann J."/>
            <person name="Amann R."/>
            <person name="Jetten M.S.M."/>
            <person name="Mascher T."/>
            <person name="Medema M.H."/>
            <person name="Devos D.P."/>
            <person name="Kaster A.-K."/>
            <person name="Ovreas L."/>
            <person name="Rohde M."/>
            <person name="Galperin M.Y."/>
            <person name="Jogler C."/>
        </authorList>
    </citation>
    <scope>NUCLEOTIDE SEQUENCE [LARGE SCALE GENOMIC DNA]</scope>
    <source>
        <strain evidence="1 2">SV_7m_r</strain>
    </source>
</reference>
<gene>
    <name evidence="1" type="ORF">SV7mr_07270</name>
</gene>
<accession>A0A517SQ46</accession>
<organism evidence="1 2">
    <name type="scientific">Stieleria bergensis</name>
    <dbReference type="NCBI Taxonomy" id="2528025"/>
    <lineage>
        <taxon>Bacteria</taxon>
        <taxon>Pseudomonadati</taxon>
        <taxon>Planctomycetota</taxon>
        <taxon>Planctomycetia</taxon>
        <taxon>Pirellulales</taxon>
        <taxon>Pirellulaceae</taxon>
        <taxon>Stieleria</taxon>
    </lineage>
</organism>
<name>A0A517SQ46_9BACT</name>
<evidence type="ECO:0000313" key="1">
    <source>
        <dbReference type="EMBL" id="QDT58238.1"/>
    </source>
</evidence>
<dbReference type="RefSeq" id="WP_145269247.1">
    <property type="nucleotide sequence ID" value="NZ_CP036272.1"/>
</dbReference>
<evidence type="ECO:0000313" key="2">
    <source>
        <dbReference type="Proteomes" id="UP000315003"/>
    </source>
</evidence>
<evidence type="ECO:0008006" key="3">
    <source>
        <dbReference type="Google" id="ProtNLM"/>
    </source>
</evidence>
<dbReference type="Proteomes" id="UP000315003">
    <property type="component" value="Chromosome"/>
</dbReference>
<protein>
    <recommendedName>
        <fullName evidence="3">Heparinase II/III-like protein</fullName>
    </recommendedName>
</protein>
<sequence>MSTPWEKLIQQIQIEVQSTGARQIFGSATQGAAAYHWGTSLATAASNASLAMPETSQALPSDAALSGPEFAVLAKLACDQTLDEAERPIDLAAQLLESFRQAEWSNSPRSSWQPLIMHVVLAGALAQLTDTEQGHWWDLLGLCHECVEQTHDRTDHPVDRLIGVGELGLTLSWRLSASPSCQRLRAVSIAVITEACDHWDQLVTETIAQPHELRLVLASLLRCRMIAQALNLTVQNQRFADCLTPALIELSTWAAALTGQDGRQAFYTGDKLTEDSGANGLLIQAANLEPESLLPAMRASCGQSKTGGKLAWQVSLPESMLHDEHAKIACMLPEWDVRRGRCIVRYREPQTQWELSAGKRAVFTGAIETQVIIDGQPMQLDQDWEATCEYSDDDVHYLEIEQPLGADHLLQRQFCLIREEQAIYFADAIVHADPSPAGTCDAERSKIEYQTRIPLAPEMSCRFDPDTTDGLIGTWSAAPTQKDATFRPRALLLPLFADEWRQSFSNAPVTGTIQQTEDEHLLIQSTGQGQLYTPLWIDMRRKRFTKARTWRQLDVCYQLASVGPDQAAGFRVQIGKQHWIMYRSMGEAVPRTFFGKQMIADFYLARFNPRERSYEDLVTVDDS</sequence>
<dbReference type="EMBL" id="CP036272">
    <property type="protein sequence ID" value="QDT58238.1"/>
    <property type="molecule type" value="Genomic_DNA"/>
</dbReference>
<proteinExistence type="predicted"/>